<dbReference type="InterPro" id="IPR055178">
    <property type="entry name" value="RsdA/BaiN/AoA(So)-like_dom"/>
</dbReference>
<dbReference type="NCBIfam" id="TIGR03862">
    <property type="entry name" value="flavo_PP4765"/>
    <property type="match status" value="1"/>
</dbReference>
<dbReference type="EMBL" id="JALKCG010000004">
    <property type="protein sequence ID" value="MCK0208847.1"/>
    <property type="molecule type" value="Genomic_DNA"/>
</dbReference>
<dbReference type="PANTHER" id="PTHR42887:SF1">
    <property type="entry name" value="BLR3961 PROTEIN"/>
    <property type="match status" value="1"/>
</dbReference>
<dbReference type="Pfam" id="PF03486">
    <property type="entry name" value="HI0933_like"/>
    <property type="match status" value="1"/>
</dbReference>
<dbReference type="RefSeq" id="WP_247201147.1">
    <property type="nucleotide sequence ID" value="NZ_JALKCG010000004.1"/>
</dbReference>
<dbReference type="Gene3D" id="1.10.8.260">
    <property type="entry name" value="HI0933 insert domain-like"/>
    <property type="match status" value="1"/>
</dbReference>
<evidence type="ECO:0000313" key="8">
    <source>
        <dbReference type="Proteomes" id="UP001202867"/>
    </source>
</evidence>
<gene>
    <name evidence="7" type="ORF">MWN33_12485</name>
</gene>
<evidence type="ECO:0000256" key="1">
    <source>
        <dbReference type="ARBA" id="ARBA00001974"/>
    </source>
</evidence>
<dbReference type="Proteomes" id="UP001202867">
    <property type="component" value="Unassembled WGS sequence"/>
</dbReference>
<proteinExistence type="predicted"/>
<evidence type="ECO:0000313" key="7">
    <source>
        <dbReference type="EMBL" id="MCK0208847.1"/>
    </source>
</evidence>
<dbReference type="PRINTS" id="PR00419">
    <property type="entry name" value="ADXRDTASE"/>
</dbReference>
<organism evidence="7 8">
    <name type="scientific">Ancylobacter koreensis</name>
    <dbReference type="NCBI Taxonomy" id="266121"/>
    <lineage>
        <taxon>Bacteria</taxon>
        <taxon>Pseudomonadati</taxon>
        <taxon>Pseudomonadota</taxon>
        <taxon>Alphaproteobacteria</taxon>
        <taxon>Hyphomicrobiales</taxon>
        <taxon>Xanthobacteraceae</taxon>
        <taxon>Ancylobacter</taxon>
    </lineage>
</organism>
<dbReference type="InterPro" id="IPR004792">
    <property type="entry name" value="BaiN-like"/>
</dbReference>
<dbReference type="Pfam" id="PF22780">
    <property type="entry name" value="HI0933_like_1st"/>
    <property type="match status" value="1"/>
</dbReference>
<dbReference type="SUPFAM" id="SSF160996">
    <property type="entry name" value="HI0933 insert domain-like"/>
    <property type="match status" value="1"/>
</dbReference>
<dbReference type="InterPro" id="IPR022460">
    <property type="entry name" value="Flavoprotein_PP4765"/>
</dbReference>
<dbReference type="InterPro" id="IPR023166">
    <property type="entry name" value="BaiN-like_dom_sf"/>
</dbReference>
<dbReference type="InterPro" id="IPR057661">
    <property type="entry name" value="RsdA/BaiN/AoA(So)_Rossmann"/>
</dbReference>
<keyword evidence="2" id="KW-0285">Flavoprotein</keyword>
<dbReference type="PANTHER" id="PTHR42887">
    <property type="entry name" value="OS12G0638800 PROTEIN"/>
    <property type="match status" value="1"/>
</dbReference>
<comment type="caution">
    <text evidence="7">The sequence shown here is derived from an EMBL/GenBank/DDBJ whole genome shotgun (WGS) entry which is preliminary data.</text>
</comment>
<evidence type="ECO:0000259" key="5">
    <source>
        <dbReference type="Pfam" id="PF03486"/>
    </source>
</evidence>
<dbReference type="NCBIfam" id="TIGR00275">
    <property type="entry name" value="aminoacetone oxidase family FAD-binding enzyme"/>
    <property type="match status" value="1"/>
</dbReference>
<dbReference type="InterPro" id="IPR036188">
    <property type="entry name" value="FAD/NAD-bd_sf"/>
</dbReference>
<feature type="domain" description="RsdA/BaiN/AoA(So)-like Rossmann fold-like" evidence="5">
    <location>
        <begin position="13"/>
        <end position="399"/>
    </location>
</feature>
<dbReference type="SUPFAM" id="SSF51905">
    <property type="entry name" value="FAD/NAD(P)-binding domain"/>
    <property type="match status" value="1"/>
</dbReference>
<accession>A0ABT0DP04</accession>
<name>A0ABT0DP04_9HYPH</name>
<evidence type="ECO:0000259" key="6">
    <source>
        <dbReference type="Pfam" id="PF22780"/>
    </source>
</evidence>
<feature type="domain" description="RsdA/BaiN/AoA(So)-like insert" evidence="6">
    <location>
        <begin position="200"/>
        <end position="347"/>
    </location>
</feature>
<dbReference type="Gene3D" id="2.40.30.10">
    <property type="entry name" value="Translation factors"/>
    <property type="match status" value="1"/>
</dbReference>
<evidence type="ECO:0000256" key="2">
    <source>
        <dbReference type="ARBA" id="ARBA00022630"/>
    </source>
</evidence>
<keyword evidence="3" id="KW-0274">FAD</keyword>
<keyword evidence="8" id="KW-1185">Reference proteome</keyword>
<reference evidence="8" key="1">
    <citation type="submission" date="2023-07" db="EMBL/GenBank/DDBJ databases">
        <title>Ancylobacter moscoviensis sp. nov., facultatively methylotrophic bacteria from activated sludge and the reclassification of Starkeya novella (Starkey 1934) Kelly et al. 2000 as Ancylobacter novellus comb. nov., Starkeya koreensis Im et al. 2006 as Ancylobacter koreensis comb.nov., Angulomicrobium tetraedrale Vasil'eva et al. 1986 as Ancylobacter tetraedralis comb. nov., Angulomicrobium amanitiforme Fritz et al. 2004 as Ancylobacter amanitiformis comb. nov. and Methylorhabdus multivorans Doronina et al. 1996 as Ancylobacter multivorans comb. nov. and emended description of the genus Ancylobacter.</title>
        <authorList>
            <person name="Doronina N."/>
            <person name="Chemodurova A."/>
            <person name="Grouzdev D."/>
            <person name="Koziaeva V."/>
            <person name="Shi W."/>
            <person name="Wu L."/>
            <person name="Kaparullina E."/>
        </authorList>
    </citation>
    <scope>NUCLEOTIDE SEQUENCE [LARGE SCALE GENOMIC DNA]</scope>
    <source>
        <strain evidence="8">Jip08</strain>
    </source>
</reference>
<evidence type="ECO:0000256" key="4">
    <source>
        <dbReference type="SAM" id="MobiDB-lite"/>
    </source>
</evidence>
<sequence length="435" mass="45778">MSANPGSDSRNPRIAIIGAGPAGLVAAEVLARAGCRVTIYERMASPARKLLIAGRGGLNLTHSEPRPSFLARYGAAADWLAPFLDAFPPARLRAFAEGLGEPTFVGSSGRVFPRSFKASPLLRAWLARLDALGVTLTSRHRWLGWTDAGALRFETPEGERQVTADAVLMALGGASWPRLGSDGGWVELLRAQGVEVAPLRPANSGVRIAWTESFRTRFKGQQLKRIALAVDGVTVRGEAMIDGEGLEGGAVYALSARLREAIAREGRTTLTVDLRPDMSGEALAERLASTRKGESTANRLRKAGLSPVAAGLLREAGPLPGTPGELARRIKAVALTATGMAPLERAISSAGGVTRANIDAGLMLKVRPSVFVAGEMVDWEAPTGGYLLQACFATGFAAACGMLEHLGLPAPERWEGPWSAADTVSDGEGMARDDG</sequence>
<comment type="cofactor">
    <cofactor evidence="1">
        <name>FAD</name>
        <dbReference type="ChEBI" id="CHEBI:57692"/>
    </cofactor>
</comment>
<protein>
    <submittedName>
        <fullName evidence="7">TIGR03862 family flavoprotein</fullName>
    </submittedName>
</protein>
<evidence type="ECO:0000256" key="3">
    <source>
        <dbReference type="ARBA" id="ARBA00022827"/>
    </source>
</evidence>
<dbReference type="Gene3D" id="3.50.50.60">
    <property type="entry name" value="FAD/NAD(P)-binding domain"/>
    <property type="match status" value="1"/>
</dbReference>
<feature type="region of interest" description="Disordered" evidence="4">
    <location>
        <begin position="414"/>
        <end position="435"/>
    </location>
</feature>